<dbReference type="Proteomes" id="UP000013034">
    <property type="component" value="Unassembled WGS sequence"/>
</dbReference>
<evidence type="ECO:0008006" key="17">
    <source>
        <dbReference type="Google" id="ProtNLM"/>
    </source>
</evidence>
<evidence type="ECO:0000256" key="9">
    <source>
        <dbReference type="ARBA" id="ARBA00023237"/>
    </source>
</evidence>
<dbReference type="PROSITE" id="PS52016">
    <property type="entry name" value="TONB_DEPENDENT_REC_3"/>
    <property type="match status" value="1"/>
</dbReference>
<dbReference type="Gene3D" id="2.40.170.20">
    <property type="entry name" value="TonB-dependent receptor, beta-barrel domain"/>
    <property type="match status" value="1"/>
</dbReference>
<dbReference type="Pfam" id="PF07715">
    <property type="entry name" value="Plug"/>
    <property type="match status" value="1"/>
</dbReference>
<sequence length="742" mass="81620">MKKDRVFNRKKAARPLIPLLSFGGFILFSNSSFAVTPTEVTNPDKSSEVLPTISITASRADELSSSAKQVTKLDETQIELLKNASSGNIATVLAKIVPGLSDSSRTITDYGQTLRGRNALILVDGVPMNLTRDTSRGLSAIDPESISSIEVIRGSNAIYGSGAAGGTISITTKAAGGEPSAKTVIGLQSGLTNFRSDALSGDIHQYFSGSLNNFDYALDFGYQRIGSPYDARGRRVAPEPSQGDLFDADAYSIGTKLGYHLDDNQYLQFAANYYNAEQDSDYASDPSVAQLPAGTVPAKAIKGLKLKDQNKNENQIYNLTYSHQDFFGNKVDAQLYYRDFFTRFAPFDARKVATRGGQVDQVYQENNVLGSRLTVNTPLEFLGDTSLVWGGDFSREKSEMPLDTFDPQIYDQSGGLEFVKNGKLIYLPELTTQSIGGFAQLKHRFNDQWSAEVGTRYEDSYAKIDSFIPLSQLGKANPYTVQGGKVKADAWLYNANLTFAANDQHSIYASFNQGFQLPDVGVIIRNAGAGFDLGSSFLEPVKVDNYELGWNGHFNNFSSSLAVFHSTSDLGGVQSFNNGLVLTRTKEKVTGVEATLDYLEDDKIWGAGGSVTWMKGRETPQNTHTEQDMTGYRIPPLKVTGYISYSPTDTWTNRIQATYFGAEDYRLNGVNSFGRYDVKSYTTADLLSSFALNKKDSVTIGIENMFNKQYYPLYSQLMRNSNNTSHLLANGITLKVSYSHKW</sequence>
<dbReference type="Gene3D" id="2.170.130.10">
    <property type="entry name" value="TonB-dependent receptor, plug domain"/>
    <property type="match status" value="1"/>
</dbReference>
<name>A0ABN0JCC4_9GAMM</name>
<dbReference type="PANTHER" id="PTHR30069">
    <property type="entry name" value="TONB-DEPENDENT OUTER MEMBRANE RECEPTOR"/>
    <property type="match status" value="1"/>
</dbReference>
<keyword evidence="6 11" id="KW-0798">TonB box</keyword>
<comment type="caution">
    <text evidence="15">The sequence shown here is derived from an EMBL/GenBank/DDBJ whole genome shotgun (WGS) entry which is preliminary data.</text>
</comment>
<keyword evidence="8" id="KW-0675">Receptor</keyword>
<feature type="domain" description="TonB-dependent receptor-like beta-barrel" evidence="13">
    <location>
        <begin position="261"/>
        <end position="704"/>
    </location>
</feature>
<dbReference type="Pfam" id="PF00593">
    <property type="entry name" value="TonB_dep_Rec_b-barrel"/>
    <property type="match status" value="1"/>
</dbReference>
<gene>
    <name evidence="15" type="ORF">F993_02645</name>
</gene>
<evidence type="ECO:0000256" key="2">
    <source>
        <dbReference type="ARBA" id="ARBA00009810"/>
    </source>
</evidence>
<evidence type="ECO:0000259" key="14">
    <source>
        <dbReference type="Pfam" id="PF07715"/>
    </source>
</evidence>
<keyword evidence="5 10" id="KW-0812">Transmembrane</keyword>
<evidence type="ECO:0000313" key="15">
    <source>
        <dbReference type="EMBL" id="ENU22744.1"/>
    </source>
</evidence>
<dbReference type="InterPro" id="IPR000531">
    <property type="entry name" value="Beta-barrel_TonB"/>
</dbReference>
<protein>
    <recommendedName>
        <fullName evidence="17">TonB-dependent siderophore receptor</fullName>
    </recommendedName>
</protein>
<dbReference type="InterPro" id="IPR036942">
    <property type="entry name" value="Beta-barrel_TonB_sf"/>
</dbReference>
<evidence type="ECO:0000256" key="8">
    <source>
        <dbReference type="ARBA" id="ARBA00023170"/>
    </source>
</evidence>
<evidence type="ECO:0000259" key="13">
    <source>
        <dbReference type="Pfam" id="PF00593"/>
    </source>
</evidence>
<keyword evidence="3 10" id="KW-0813">Transport</keyword>
<comment type="similarity">
    <text evidence="2 10 11">Belongs to the TonB-dependent receptor family.</text>
</comment>
<keyword evidence="7 10" id="KW-0472">Membrane</keyword>
<dbReference type="InterPro" id="IPR010105">
    <property type="entry name" value="TonB_sidphr_rcpt"/>
</dbReference>
<keyword evidence="12" id="KW-0732">Signal</keyword>
<evidence type="ECO:0000256" key="12">
    <source>
        <dbReference type="SAM" id="SignalP"/>
    </source>
</evidence>
<reference evidence="15 16" key="1">
    <citation type="submission" date="2013-02" db="EMBL/GenBank/DDBJ databases">
        <title>The Genome Sequence of Acinetobacter sp. NIPH 809.</title>
        <authorList>
            <consortium name="The Broad Institute Genome Sequencing Platform"/>
            <consortium name="The Broad Institute Genome Sequencing Center for Infectious Disease"/>
            <person name="Cerqueira G."/>
            <person name="Feldgarden M."/>
            <person name="Courvalin P."/>
            <person name="Perichon B."/>
            <person name="Grillot-Courvalin C."/>
            <person name="Clermont D."/>
            <person name="Rocha E."/>
            <person name="Yoon E.-J."/>
            <person name="Nemec A."/>
            <person name="Walker B."/>
            <person name="Young S.K."/>
            <person name="Zeng Q."/>
            <person name="Gargeya S."/>
            <person name="Fitzgerald M."/>
            <person name="Haas B."/>
            <person name="Abouelleil A."/>
            <person name="Alvarado L."/>
            <person name="Arachchi H.M."/>
            <person name="Berlin A.M."/>
            <person name="Chapman S.B."/>
            <person name="Dewar J."/>
            <person name="Goldberg J."/>
            <person name="Griggs A."/>
            <person name="Gujja S."/>
            <person name="Hansen M."/>
            <person name="Howarth C."/>
            <person name="Imamovic A."/>
            <person name="Larimer J."/>
            <person name="McCowan C."/>
            <person name="Murphy C."/>
            <person name="Neiman D."/>
            <person name="Pearson M."/>
            <person name="Priest M."/>
            <person name="Roberts A."/>
            <person name="Saif S."/>
            <person name="Shea T."/>
            <person name="Sisk P."/>
            <person name="Sykes S."/>
            <person name="Wortman J."/>
            <person name="Nusbaum C."/>
            <person name="Birren B."/>
        </authorList>
    </citation>
    <scope>NUCLEOTIDE SEQUENCE [LARGE SCALE GENOMIC DNA]</scope>
    <source>
        <strain evidence="15 16">NIPH 809</strain>
    </source>
</reference>
<proteinExistence type="inferred from homology"/>
<evidence type="ECO:0000256" key="7">
    <source>
        <dbReference type="ARBA" id="ARBA00023136"/>
    </source>
</evidence>
<evidence type="ECO:0000256" key="3">
    <source>
        <dbReference type="ARBA" id="ARBA00022448"/>
    </source>
</evidence>
<dbReference type="CDD" id="cd01347">
    <property type="entry name" value="ligand_gated_channel"/>
    <property type="match status" value="1"/>
</dbReference>
<organism evidence="15 16">
    <name type="scientific">Acinetobacter proteolyticus</name>
    <dbReference type="NCBI Taxonomy" id="1776741"/>
    <lineage>
        <taxon>Bacteria</taxon>
        <taxon>Pseudomonadati</taxon>
        <taxon>Pseudomonadota</taxon>
        <taxon>Gammaproteobacteria</taxon>
        <taxon>Moraxellales</taxon>
        <taxon>Moraxellaceae</taxon>
        <taxon>Acinetobacter</taxon>
    </lineage>
</organism>
<evidence type="ECO:0000256" key="11">
    <source>
        <dbReference type="RuleBase" id="RU003357"/>
    </source>
</evidence>
<feature type="signal peptide" evidence="12">
    <location>
        <begin position="1"/>
        <end position="34"/>
    </location>
</feature>
<accession>A0ABN0JCC4</accession>
<keyword evidence="16" id="KW-1185">Reference proteome</keyword>
<dbReference type="EMBL" id="APOI01000020">
    <property type="protein sequence ID" value="ENU22744.1"/>
    <property type="molecule type" value="Genomic_DNA"/>
</dbReference>
<dbReference type="InterPro" id="IPR039426">
    <property type="entry name" value="TonB-dep_rcpt-like"/>
</dbReference>
<dbReference type="InterPro" id="IPR012910">
    <property type="entry name" value="Plug_dom"/>
</dbReference>
<evidence type="ECO:0000256" key="10">
    <source>
        <dbReference type="PROSITE-ProRule" id="PRU01360"/>
    </source>
</evidence>
<keyword evidence="4 10" id="KW-1134">Transmembrane beta strand</keyword>
<feature type="chain" id="PRO_5047198692" description="TonB-dependent siderophore receptor" evidence="12">
    <location>
        <begin position="35"/>
        <end position="742"/>
    </location>
</feature>
<dbReference type="InterPro" id="IPR037066">
    <property type="entry name" value="Plug_dom_sf"/>
</dbReference>
<evidence type="ECO:0000256" key="5">
    <source>
        <dbReference type="ARBA" id="ARBA00022692"/>
    </source>
</evidence>
<dbReference type="SUPFAM" id="SSF56935">
    <property type="entry name" value="Porins"/>
    <property type="match status" value="1"/>
</dbReference>
<evidence type="ECO:0000256" key="6">
    <source>
        <dbReference type="ARBA" id="ARBA00023077"/>
    </source>
</evidence>
<evidence type="ECO:0000313" key="16">
    <source>
        <dbReference type="Proteomes" id="UP000013034"/>
    </source>
</evidence>
<comment type="subcellular location">
    <subcellularLocation>
        <location evidence="1 10">Cell outer membrane</location>
        <topology evidence="1 10">Multi-pass membrane protein</topology>
    </subcellularLocation>
</comment>
<evidence type="ECO:0000256" key="4">
    <source>
        <dbReference type="ARBA" id="ARBA00022452"/>
    </source>
</evidence>
<dbReference type="PANTHER" id="PTHR30069:SF42">
    <property type="entry name" value="FERRIC AEROBACTIN RECEPTOR"/>
    <property type="match status" value="1"/>
</dbReference>
<dbReference type="NCBIfam" id="TIGR01783">
    <property type="entry name" value="TonB-siderophor"/>
    <property type="match status" value="1"/>
</dbReference>
<feature type="domain" description="TonB-dependent receptor plug" evidence="14">
    <location>
        <begin position="67"/>
        <end position="167"/>
    </location>
</feature>
<keyword evidence="9 10" id="KW-0998">Cell outer membrane</keyword>
<evidence type="ECO:0000256" key="1">
    <source>
        <dbReference type="ARBA" id="ARBA00004571"/>
    </source>
</evidence>
<dbReference type="RefSeq" id="WP_004655480.1">
    <property type="nucleotide sequence ID" value="NZ_KB849179.1"/>
</dbReference>